<evidence type="ECO:0000313" key="4">
    <source>
        <dbReference type="Proteomes" id="UP000001219"/>
    </source>
</evidence>
<dbReference type="OrthoDB" id="4569428at2"/>
<dbReference type="eggNOG" id="ENOG5033C84">
    <property type="taxonomic scope" value="Bacteria"/>
</dbReference>
<keyword evidence="2" id="KW-0812">Transmembrane</keyword>
<evidence type="ECO:0000256" key="1">
    <source>
        <dbReference type="SAM" id="MobiDB-lite"/>
    </source>
</evidence>
<dbReference type="AlphaFoldDB" id="D0LDY5"/>
<feature type="region of interest" description="Disordered" evidence="1">
    <location>
        <begin position="41"/>
        <end position="60"/>
    </location>
</feature>
<reference evidence="4" key="1">
    <citation type="submission" date="2009-10" db="EMBL/GenBank/DDBJ databases">
        <title>The complete chromosome of Gordonia bronchialis DSM 43247.</title>
        <authorList>
            <consortium name="US DOE Joint Genome Institute (JGI-PGF)"/>
            <person name="Lucas S."/>
            <person name="Copeland A."/>
            <person name="Lapidus A."/>
            <person name="Glavina del Rio T."/>
            <person name="Dalin E."/>
            <person name="Tice H."/>
            <person name="Bruce D."/>
            <person name="Goodwin L."/>
            <person name="Pitluck S."/>
            <person name="Kyrpides N."/>
            <person name="Mavromatis K."/>
            <person name="Ivanova N."/>
            <person name="Ovchinnikova G."/>
            <person name="Saunders E."/>
            <person name="Brettin T."/>
            <person name="Detter J.C."/>
            <person name="Han C."/>
            <person name="Larimer F."/>
            <person name="Land M."/>
            <person name="Hauser L."/>
            <person name="Markowitz V."/>
            <person name="Cheng J.-F."/>
            <person name="Hugenholtz P."/>
            <person name="Woyke T."/>
            <person name="Wu D."/>
            <person name="Jando M."/>
            <person name="Schneider S."/>
            <person name="Goeker M."/>
            <person name="Klenk H.-P."/>
            <person name="Eisen J.A."/>
        </authorList>
    </citation>
    <scope>NUCLEOTIDE SEQUENCE [LARGE SCALE GENOMIC DNA]</scope>
    <source>
        <strain evidence="4">ATCC 25592 / DSM 43247 / BCRC 13721 / JCM 3198 / KCTC 3076 / NBRC 16047 / NCTC 10667</strain>
    </source>
</reference>
<dbReference type="RefSeq" id="WP_012835092.1">
    <property type="nucleotide sequence ID" value="NC_013441.1"/>
</dbReference>
<dbReference type="HOGENOM" id="CLU_208507_0_0_11"/>
<evidence type="ECO:0000256" key="2">
    <source>
        <dbReference type="SAM" id="Phobius"/>
    </source>
</evidence>
<dbReference type="Proteomes" id="UP000001219">
    <property type="component" value="Chromosome"/>
</dbReference>
<keyword evidence="2" id="KW-1133">Transmembrane helix</keyword>
<gene>
    <name evidence="3" type="ordered locus">Gbro_3375</name>
</gene>
<name>D0LDY5_GORB4</name>
<feature type="transmembrane region" description="Helical" evidence="2">
    <location>
        <begin position="6"/>
        <end position="24"/>
    </location>
</feature>
<dbReference type="KEGG" id="gbr:Gbro_3375"/>
<proteinExistence type="predicted"/>
<sequence length="60" mass="6813">MRNVWKWLGLAGAVGVATGGALVVRDQRQRNAYTADDVRERLHRRYESAGSTSEEHRTQE</sequence>
<evidence type="ECO:0000313" key="3">
    <source>
        <dbReference type="EMBL" id="ACY22577.1"/>
    </source>
</evidence>
<keyword evidence="2" id="KW-0472">Membrane</keyword>
<keyword evidence="4" id="KW-1185">Reference proteome</keyword>
<dbReference type="STRING" id="526226.Gbro_3375"/>
<reference evidence="3 4" key="2">
    <citation type="journal article" date="2010" name="Stand. Genomic Sci.">
        <title>Complete genome sequence of Gordonia bronchialis type strain (3410).</title>
        <authorList>
            <person name="Ivanova N."/>
            <person name="Sikorski J."/>
            <person name="Jando M."/>
            <person name="Lapidus A."/>
            <person name="Nolan M."/>
            <person name="Lucas S."/>
            <person name="Del Rio T.G."/>
            <person name="Tice H."/>
            <person name="Copeland A."/>
            <person name="Cheng J.F."/>
            <person name="Chen F."/>
            <person name="Bruce D."/>
            <person name="Goodwin L."/>
            <person name="Pitluck S."/>
            <person name="Mavromatis K."/>
            <person name="Ovchinnikova G."/>
            <person name="Pati A."/>
            <person name="Chen A."/>
            <person name="Palaniappan K."/>
            <person name="Land M."/>
            <person name="Hauser L."/>
            <person name="Chang Y.J."/>
            <person name="Jeffries C.D."/>
            <person name="Chain P."/>
            <person name="Saunders E."/>
            <person name="Han C."/>
            <person name="Detter J.C."/>
            <person name="Brettin T."/>
            <person name="Rohde M."/>
            <person name="Goker M."/>
            <person name="Bristow J."/>
            <person name="Eisen J.A."/>
            <person name="Markowitz V."/>
            <person name="Hugenholtz P."/>
            <person name="Klenk H.P."/>
            <person name="Kyrpides N.C."/>
        </authorList>
    </citation>
    <scope>NUCLEOTIDE SEQUENCE [LARGE SCALE GENOMIC DNA]</scope>
    <source>
        <strain evidence="4">ATCC 25592 / DSM 43247 / BCRC 13721 / JCM 3198 / KCTC 3076 / NBRC 16047 / NCTC 10667</strain>
    </source>
</reference>
<protein>
    <submittedName>
        <fullName evidence="3">Uncharacterized protein</fullName>
    </submittedName>
</protein>
<dbReference type="EMBL" id="CP001802">
    <property type="protein sequence ID" value="ACY22577.1"/>
    <property type="molecule type" value="Genomic_DNA"/>
</dbReference>
<organism evidence="3 4">
    <name type="scientific">Gordonia bronchialis (strain ATCC 25592 / DSM 43247 / BCRC 13721 / JCM 3198 / KCTC 3076 / NBRC 16047 / NCTC 10667)</name>
    <name type="common">Rhodococcus bronchialis</name>
    <dbReference type="NCBI Taxonomy" id="526226"/>
    <lineage>
        <taxon>Bacteria</taxon>
        <taxon>Bacillati</taxon>
        <taxon>Actinomycetota</taxon>
        <taxon>Actinomycetes</taxon>
        <taxon>Mycobacteriales</taxon>
        <taxon>Gordoniaceae</taxon>
        <taxon>Gordonia</taxon>
    </lineage>
</organism>
<accession>D0LDY5</accession>